<dbReference type="InterPro" id="IPR020829">
    <property type="entry name" value="GlycerAld_3-P_DH_cat"/>
</dbReference>
<feature type="binding site" evidence="5">
    <location>
        <position position="182"/>
    </location>
    <ligand>
        <name>D-glyceraldehyde 3-phosphate</name>
        <dbReference type="ChEBI" id="CHEBI:59776"/>
    </ligand>
</feature>
<dbReference type="Pfam" id="PF02800">
    <property type="entry name" value="Gp_dh_C"/>
    <property type="match status" value="1"/>
</dbReference>
<evidence type="ECO:0000256" key="5">
    <source>
        <dbReference type="PIRSR" id="PIRSR000149-2"/>
    </source>
</evidence>
<evidence type="ECO:0000256" key="9">
    <source>
        <dbReference type="RuleBase" id="RU361160"/>
    </source>
</evidence>
<dbReference type="CDD" id="cd18126">
    <property type="entry name" value="GAPDH_I_C"/>
    <property type="match status" value="1"/>
</dbReference>
<feature type="binding site" evidence="5">
    <location>
        <begin position="210"/>
        <end position="211"/>
    </location>
    <ligand>
        <name>D-glyceraldehyde 3-phosphate</name>
        <dbReference type="ChEBI" id="CHEBI:59776"/>
    </ligand>
</feature>
<dbReference type="RefSeq" id="WP_042648698.1">
    <property type="nucleotide sequence ID" value="NZ_CAWMGL010000064.1"/>
</dbReference>
<dbReference type="SUPFAM" id="SSF55347">
    <property type="entry name" value="Glyceraldehyde-3-phosphate dehydrogenase-like, C-terminal domain"/>
    <property type="match status" value="1"/>
</dbReference>
<dbReference type="SMART" id="SM00846">
    <property type="entry name" value="Gp_dh_N"/>
    <property type="match status" value="1"/>
</dbReference>
<evidence type="ECO:0000313" key="15">
    <source>
        <dbReference type="Proteomes" id="UP000502657"/>
    </source>
</evidence>
<feature type="domain" description="Glyceraldehyde 3-phosphate dehydrogenase NAD(P) binding" evidence="10">
    <location>
        <begin position="3"/>
        <end position="152"/>
    </location>
</feature>
<evidence type="ECO:0000256" key="2">
    <source>
        <dbReference type="ARBA" id="ARBA00011881"/>
    </source>
</evidence>
<dbReference type="NCBIfam" id="TIGR01534">
    <property type="entry name" value="GAPDH-I"/>
    <property type="match status" value="1"/>
</dbReference>
<feature type="active site" description="Nucleophile" evidence="4">
    <location>
        <position position="152"/>
    </location>
</feature>
<evidence type="ECO:0000256" key="1">
    <source>
        <dbReference type="ARBA" id="ARBA00007406"/>
    </source>
</evidence>
<dbReference type="InterPro" id="IPR020830">
    <property type="entry name" value="GlycerAld_3-P_DH_AS"/>
</dbReference>
<dbReference type="EMBL" id="CP038444">
    <property type="protein sequence ID" value="QJT31695.1"/>
    <property type="molecule type" value="Genomic_DNA"/>
</dbReference>
<keyword evidence="3 9" id="KW-0560">Oxidoreductase</keyword>
<dbReference type="InterPro" id="IPR006424">
    <property type="entry name" value="Glyceraldehyde-3-P_DH_1"/>
</dbReference>
<dbReference type="Gene3D" id="3.40.50.720">
    <property type="entry name" value="NAD(P)-binding Rossmann-like Domain"/>
    <property type="match status" value="1"/>
</dbReference>
<dbReference type="Pfam" id="PF00044">
    <property type="entry name" value="Gp_dh_N"/>
    <property type="match status" value="1"/>
</dbReference>
<dbReference type="SUPFAM" id="SSF51735">
    <property type="entry name" value="NAD(P)-binding Rossmann-fold domains"/>
    <property type="match status" value="1"/>
</dbReference>
<evidence type="ECO:0000259" key="10">
    <source>
        <dbReference type="SMART" id="SM00846"/>
    </source>
</evidence>
<evidence type="ECO:0000256" key="6">
    <source>
        <dbReference type="PIRSR" id="PIRSR000149-3"/>
    </source>
</evidence>
<dbReference type="InterPro" id="IPR020831">
    <property type="entry name" value="GlycerAld/Erythrose_P_DH"/>
</dbReference>
<evidence type="ECO:0000256" key="7">
    <source>
        <dbReference type="PIRSR" id="PIRSR000149-4"/>
    </source>
</evidence>
<sequence length="338" mass="36697">MTIKVGINGFGRMGRLSFRAAFDWADVEFVRINDPAGDAASLAHLITFDSVHGRWHHEASSDGDQMVIGNHRIPCTRNKEIGQTDWSGCDVVIEASGKMKTKALLGAYLAQGVKRVVVTAPVKEEGVLNVVMGINHHLYDKAQHPIVTAASCTTNCLAPVVKVIHEQLGIKHGSMTTIHDITNTQTILDAPHADLRRARACGLSLIPTTTGSATAITHIFPELKGKLNGHAVRVPLANASLTDCVFEVNRPTTEAEVNGLLKAAAENELKGIMGYEERPLVSVDYKTDPRSCTIDALSTMVVGGTQVKIYAWYDNEWGYANRTAELMRMVGQMDKAQG</sequence>
<dbReference type="EC" id="1.2.1.-" evidence="9"/>
<dbReference type="GO" id="GO:0016620">
    <property type="term" value="F:oxidoreductase activity, acting on the aldehyde or oxo group of donors, NAD or NADP as acceptor"/>
    <property type="evidence" value="ECO:0007669"/>
    <property type="project" value="InterPro"/>
</dbReference>
<dbReference type="Gene3D" id="3.30.360.10">
    <property type="entry name" value="Dihydrodipicolinate Reductase, domain 2"/>
    <property type="match status" value="1"/>
</dbReference>
<reference evidence="14 15" key="1">
    <citation type="submission" date="2019-03" db="EMBL/GenBank/DDBJ databases">
        <title>Novel transposon Tn6433 accelerates the dissemination of tet(E) in Aeromonas from aerobic biofilm under oxytetracycline stress.</title>
        <authorList>
            <person name="Shi Y."/>
            <person name="Tian Z."/>
            <person name="Zhang Y."/>
            <person name="Zhang H."/>
            <person name="Yang M."/>
        </authorList>
    </citation>
    <scope>NUCLEOTIDE SEQUENCE [LARGE SCALE GENOMIC DNA]</scope>
    <source>
        <strain evidence="13 15">R50-22</strain>
        <strain evidence="12 14">T5-8</strain>
    </source>
</reference>
<dbReference type="PIRSF" id="PIRSF000149">
    <property type="entry name" value="GAP_DH"/>
    <property type="match status" value="1"/>
</dbReference>
<feature type="site" description="Activates thiol group during catalysis" evidence="7">
    <location>
        <position position="179"/>
    </location>
</feature>
<dbReference type="GO" id="GO:0050661">
    <property type="term" value="F:NADP binding"/>
    <property type="evidence" value="ECO:0007669"/>
    <property type="project" value="InterPro"/>
</dbReference>
<feature type="binding site" evidence="6">
    <location>
        <position position="119"/>
    </location>
    <ligand>
        <name>NAD(+)</name>
        <dbReference type="ChEBI" id="CHEBI:57540"/>
    </ligand>
</feature>
<protein>
    <recommendedName>
        <fullName evidence="9">Glyceraldehyde-3-phosphate dehydrogenase</fullName>
        <ecNumber evidence="9">1.2.1.-</ecNumber>
    </recommendedName>
</protein>
<dbReference type="PANTHER" id="PTHR42955:SF1">
    <property type="entry name" value="GLYCERALDEHYDE-3-PHOSPHATE DEHYDROGENASE"/>
    <property type="match status" value="1"/>
</dbReference>
<evidence type="ECO:0000256" key="8">
    <source>
        <dbReference type="RuleBase" id="RU000397"/>
    </source>
</evidence>
<comment type="similarity">
    <text evidence="1 8">Belongs to the glyceraldehyde-3-phosphate dehydrogenase family.</text>
</comment>
<dbReference type="Proteomes" id="UP000502657">
    <property type="component" value="Chromosome"/>
</dbReference>
<keyword evidence="6" id="KW-0520">NAD</keyword>
<feature type="binding site" evidence="6">
    <location>
        <position position="315"/>
    </location>
    <ligand>
        <name>NAD(+)</name>
        <dbReference type="ChEBI" id="CHEBI:57540"/>
    </ligand>
</feature>
<dbReference type="CDD" id="cd05214">
    <property type="entry name" value="GAPDH_I_N"/>
    <property type="match status" value="1"/>
</dbReference>
<evidence type="ECO:0000313" key="14">
    <source>
        <dbReference type="Proteomes" id="UP000502006"/>
    </source>
</evidence>
<comment type="subunit">
    <text evidence="2">Homotetramer.</text>
</comment>
<dbReference type="FunFam" id="3.30.360.10:FF:000002">
    <property type="entry name" value="Glyceraldehyde-3-phosphate dehydrogenase"/>
    <property type="match status" value="1"/>
</dbReference>
<dbReference type="InterPro" id="IPR052978">
    <property type="entry name" value="GAP_dehydrogenase"/>
</dbReference>
<dbReference type="NCBIfam" id="NF033735">
    <property type="entry name" value="G3PDH_Arsen"/>
    <property type="match status" value="1"/>
</dbReference>
<dbReference type="PANTHER" id="PTHR42955">
    <property type="entry name" value="GLYCERALDEHYDE-3-PHOSPHATE DEHYDROGENASE"/>
    <property type="match status" value="1"/>
</dbReference>
<gene>
    <name evidence="12" type="ORF">E4186_16955</name>
    <name evidence="13" type="ORF">E4188_13305</name>
    <name evidence="11" type="ORF">LZT28_16280</name>
</gene>
<keyword evidence="15" id="KW-1185">Reference proteome</keyword>
<dbReference type="PRINTS" id="PR00078">
    <property type="entry name" value="G3PDHDRGNASE"/>
</dbReference>
<keyword evidence="6" id="KW-0547">Nucleotide-binding</keyword>
<dbReference type="EMBL" id="JAJVCY010000034">
    <property type="protein sequence ID" value="MCV3289786.1"/>
    <property type="molecule type" value="Genomic_DNA"/>
</dbReference>
<feature type="binding site" evidence="5">
    <location>
        <begin position="151"/>
        <end position="153"/>
    </location>
    <ligand>
        <name>D-glyceraldehyde 3-phosphate</name>
        <dbReference type="ChEBI" id="CHEBI:59776"/>
    </ligand>
</feature>
<dbReference type="Proteomes" id="UP000502006">
    <property type="component" value="Chromosome"/>
</dbReference>
<dbReference type="Proteomes" id="UP001208651">
    <property type="component" value="Unassembled WGS sequence"/>
</dbReference>
<proteinExistence type="inferred from homology"/>
<organism evidence="12 14">
    <name type="scientific">Aeromonas media</name>
    <dbReference type="NCBI Taxonomy" id="651"/>
    <lineage>
        <taxon>Bacteria</taxon>
        <taxon>Pseudomonadati</taxon>
        <taxon>Pseudomonadota</taxon>
        <taxon>Gammaproteobacteria</taxon>
        <taxon>Aeromonadales</taxon>
        <taxon>Aeromonadaceae</taxon>
        <taxon>Aeromonas</taxon>
    </lineage>
</organism>
<dbReference type="AlphaFoldDB" id="A0AAE7DRD6"/>
<dbReference type="GO" id="GO:0051287">
    <property type="term" value="F:NAD binding"/>
    <property type="evidence" value="ECO:0007669"/>
    <property type="project" value="InterPro"/>
</dbReference>
<dbReference type="GO" id="GO:0006006">
    <property type="term" value="P:glucose metabolic process"/>
    <property type="evidence" value="ECO:0007669"/>
    <property type="project" value="InterPro"/>
</dbReference>
<dbReference type="PROSITE" id="PS00071">
    <property type="entry name" value="GAPDH"/>
    <property type="match status" value="1"/>
</dbReference>
<feature type="binding site" evidence="5">
    <location>
        <position position="233"/>
    </location>
    <ligand>
        <name>D-glyceraldehyde 3-phosphate</name>
        <dbReference type="ChEBI" id="CHEBI:59776"/>
    </ligand>
</feature>
<dbReference type="InterPro" id="IPR020828">
    <property type="entry name" value="GlycerAld_3-P_DH_NAD(P)-bd"/>
</dbReference>
<feature type="binding site" evidence="6">
    <location>
        <position position="34"/>
    </location>
    <ligand>
        <name>NAD(+)</name>
        <dbReference type="ChEBI" id="CHEBI:57540"/>
    </ligand>
</feature>
<dbReference type="NCBIfam" id="NF006512">
    <property type="entry name" value="PRK08955.1"/>
    <property type="match status" value="1"/>
</dbReference>
<name>A0AAE7DRD6_AERME</name>
<dbReference type="InterPro" id="IPR036291">
    <property type="entry name" value="NAD(P)-bd_dom_sf"/>
</dbReference>
<evidence type="ECO:0000256" key="3">
    <source>
        <dbReference type="ARBA" id="ARBA00023002"/>
    </source>
</evidence>
<dbReference type="FunFam" id="3.40.50.720:FF:000001">
    <property type="entry name" value="Glyceraldehyde-3-phosphate dehydrogenase"/>
    <property type="match status" value="1"/>
</dbReference>
<evidence type="ECO:0000313" key="11">
    <source>
        <dbReference type="EMBL" id="MCV3289786.1"/>
    </source>
</evidence>
<accession>A0AAE7DRD6</accession>
<dbReference type="EMBL" id="CP038448">
    <property type="protein sequence ID" value="QJT39381.1"/>
    <property type="molecule type" value="Genomic_DNA"/>
</dbReference>
<evidence type="ECO:0000313" key="13">
    <source>
        <dbReference type="EMBL" id="QJT39381.1"/>
    </source>
</evidence>
<evidence type="ECO:0000313" key="12">
    <source>
        <dbReference type="EMBL" id="QJT31695.1"/>
    </source>
</evidence>
<reference evidence="11" key="2">
    <citation type="submission" date="2022-01" db="EMBL/GenBank/DDBJ databases">
        <title>Comparison of Fish pathogen Aeromonas spp.</title>
        <authorList>
            <person name="Dubey S."/>
            <person name="Sorum H."/>
            <person name="Munangandu H.M."/>
        </authorList>
    </citation>
    <scope>NUCLEOTIDE SEQUENCE</scope>
    <source>
        <strain evidence="11">SD/21-15</strain>
    </source>
</reference>
<evidence type="ECO:0000256" key="4">
    <source>
        <dbReference type="PIRSR" id="PIRSR000149-1"/>
    </source>
</evidence>
<dbReference type="InterPro" id="IPR054835">
    <property type="entry name" value="G3PDH_Arsen"/>
</dbReference>